<sequence>MLTQLLLLSCVCAVAVTDDAAPAPPYVQYLTAIYTEANIVMVEVLPLMDSIPFLDSPQRHFAAILHFIDVAARTRSGCVVLNYDEEYMKVVNSSALDGLANPQGAVDELVNLMTILQTTIIPVVNMIEDTDPDMEENKRNKIIDERIKEDLESYEIPAAVFLATGKAATIAVKLNKEISKAAYDLTALKFLAMIVHLLMAAMTAVGVMSQVPPYTMYSSELRQTYRNLAVNIISMEDHIPLLNDPRRQYVEIIHVILTHGIFRSGCVVDNNYYLEYYQYLSDSLPEAICDTGDVIARIRRLLNEIQENTNKLLELTKDCAWENCDEIIEKIIKDQPGVYNYQDQVLIAAGKLAILLNEHHQQFEQVSRELRASQYLMQSPAELEGVVNAVAVLHRILHPTYC</sequence>
<proteinExistence type="predicted"/>
<dbReference type="EMBL" id="NWSH01000499">
    <property type="protein sequence ID" value="PCG76010.1"/>
    <property type="molecule type" value="Genomic_DNA"/>
</dbReference>
<feature type="chain" id="PRO_5012494978" evidence="1">
    <location>
        <begin position="18"/>
        <end position="402"/>
    </location>
</feature>
<accession>A0A2A4JX74</accession>
<evidence type="ECO:0000256" key="1">
    <source>
        <dbReference type="SAM" id="SignalP"/>
    </source>
</evidence>
<gene>
    <name evidence="2" type="ORF">B5V51_10509</name>
</gene>
<feature type="signal peptide" evidence="1">
    <location>
        <begin position="1"/>
        <end position="17"/>
    </location>
</feature>
<reference evidence="2" key="1">
    <citation type="submission" date="2017-09" db="EMBL/GenBank/DDBJ databases">
        <title>Contemporary evolution of a Lepidopteran species, Heliothis virescens, in response to modern agricultural practices.</title>
        <authorList>
            <person name="Fritz M.L."/>
            <person name="Deyonke A.M."/>
            <person name="Papanicolaou A."/>
            <person name="Micinski S."/>
            <person name="Westbrook J."/>
            <person name="Gould F."/>
        </authorList>
    </citation>
    <scope>NUCLEOTIDE SEQUENCE [LARGE SCALE GENOMIC DNA]</scope>
    <source>
        <strain evidence="2">HvINT-</strain>
        <tissue evidence="2">Whole body</tissue>
    </source>
</reference>
<comment type="caution">
    <text evidence="2">The sequence shown here is derived from an EMBL/GenBank/DDBJ whole genome shotgun (WGS) entry which is preliminary data.</text>
</comment>
<dbReference type="AlphaFoldDB" id="A0A2A4JX74"/>
<name>A0A2A4JX74_HELVI</name>
<keyword evidence="1" id="KW-0732">Signal</keyword>
<protein>
    <submittedName>
        <fullName evidence="2">Uncharacterized protein</fullName>
    </submittedName>
</protein>
<evidence type="ECO:0000313" key="2">
    <source>
        <dbReference type="EMBL" id="PCG76010.1"/>
    </source>
</evidence>
<organism evidence="2">
    <name type="scientific">Heliothis virescens</name>
    <name type="common">Tobacco budworm moth</name>
    <dbReference type="NCBI Taxonomy" id="7102"/>
    <lineage>
        <taxon>Eukaryota</taxon>
        <taxon>Metazoa</taxon>
        <taxon>Ecdysozoa</taxon>
        <taxon>Arthropoda</taxon>
        <taxon>Hexapoda</taxon>
        <taxon>Insecta</taxon>
        <taxon>Pterygota</taxon>
        <taxon>Neoptera</taxon>
        <taxon>Endopterygota</taxon>
        <taxon>Lepidoptera</taxon>
        <taxon>Glossata</taxon>
        <taxon>Ditrysia</taxon>
        <taxon>Noctuoidea</taxon>
        <taxon>Noctuidae</taxon>
        <taxon>Heliothinae</taxon>
        <taxon>Heliothis</taxon>
    </lineage>
</organism>